<dbReference type="NCBIfam" id="TIGR03806">
    <property type="entry name" value="chp_HNE_0200"/>
    <property type="match status" value="1"/>
</dbReference>
<dbReference type="RefSeq" id="WP_245753032.1">
    <property type="nucleotide sequence ID" value="NZ_FOPC01000009.1"/>
</dbReference>
<sequence>MYFYKGKIETSLVLLGFIAMVNFSCQNPKTEIPKAEEILKEELVDGNFPYQRLSTYGFFQGDLKNLSPSSEVIFYQPASSLFTDYAQKSRFVWIPEEKKVKIESDELNLPLGSMLIKNFFYPEDFRKPNSTRKIIETRIMIHQENGWEAFPYVWNDTQTDAVLKIAGGKTTVAFTDQNGEDQIINYLIPNKNQCKSCHNKNEKLTPIGISVAYLNTSLDEAGQKANQLEKWTELEKLEGFMGEENHPQMVNYEDKNQSLELRARAYLDINCAHCHRAEGPASTSGLFLTYDESNLMKLGIRKTPVAAGAGAGNFTFDILPGKAEESILLHRMNSTEVGIAMPEIGRTTVDKEGIELISNWINSIQD</sequence>
<evidence type="ECO:0000313" key="1">
    <source>
        <dbReference type="EMBL" id="SFG85242.1"/>
    </source>
</evidence>
<dbReference type="InterPro" id="IPR022269">
    <property type="entry name" value="SO_2930-like_C"/>
</dbReference>
<dbReference type="AlphaFoldDB" id="A0A1I2V7L5"/>
<dbReference type="Proteomes" id="UP000199642">
    <property type="component" value="Unassembled WGS sequence"/>
</dbReference>
<proteinExistence type="predicted"/>
<accession>A0A1I2V7L5</accession>
<dbReference type="EMBL" id="FOPC01000009">
    <property type="protein sequence ID" value="SFG85242.1"/>
    <property type="molecule type" value="Genomic_DNA"/>
</dbReference>
<keyword evidence="2" id="KW-1185">Reference proteome</keyword>
<reference evidence="2" key="1">
    <citation type="submission" date="2016-10" db="EMBL/GenBank/DDBJ databases">
        <authorList>
            <person name="Varghese N."/>
            <person name="Submissions S."/>
        </authorList>
    </citation>
    <scope>NUCLEOTIDE SEQUENCE [LARGE SCALE GENOMIC DNA]</scope>
    <source>
        <strain evidence="2">DSM 19315</strain>
    </source>
</reference>
<organism evidence="1 2">
    <name type="scientific">Algoriphagus hitonicola</name>
    <dbReference type="NCBI Taxonomy" id="435880"/>
    <lineage>
        <taxon>Bacteria</taxon>
        <taxon>Pseudomonadati</taxon>
        <taxon>Bacteroidota</taxon>
        <taxon>Cytophagia</taxon>
        <taxon>Cytophagales</taxon>
        <taxon>Cyclobacteriaceae</taxon>
        <taxon>Algoriphagus</taxon>
    </lineage>
</organism>
<protein>
    <submittedName>
        <fullName evidence="1">Uncharacterized protein</fullName>
    </submittedName>
</protein>
<evidence type="ECO:0000313" key="2">
    <source>
        <dbReference type="Proteomes" id="UP000199642"/>
    </source>
</evidence>
<dbReference type="STRING" id="435880.SAMN04487988_10950"/>
<gene>
    <name evidence="1" type="ORF">SAMN04487988_10950</name>
</gene>
<name>A0A1I2V7L5_9BACT</name>